<dbReference type="AlphaFoldDB" id="A0A3B6G1T9"/>
<dbReference type="SMR" id="A0A3B6G1T9"/>
<dbReference type="Gene3D" id="1.20.930.20">
    <property type="entry name" value="Adaptor protein Cbl, N-terminal domain"/>
    <property type="match status" value="1"/>
</dbReference>
<accession>A0A3B6G1T9</accession>
<reference evidence="3" key="2">
    <citation type="submission" date="2018-10" db="UniProtKB">
        <authorList>
            <consortium name="EnsemblPlants"/>
        </authorList>
    </citation>
    <scope>IDENTIFICATION</scope>
</reference>
<dbReference type="Pfam" id="PF22215">
    <property type="entry name" value="MLKL_N"/>
    <property type="match status" value="1"/>
</dbReference>
<dbReference type="Proteomes" id="UP000019116">
    <property type="component" value="Chromosome 3B"/>
</dbReference>
<reference evidence="3" key="1">
    <citation type="submission" date="2018-08" db="EMBL/GenBank/DDBJ databases">
        <authorList>
            <person name="Rossello M."/>
        </authorList>
    </citation>
    <scope>NUCLEOTIDE SEQUENCE [LARGE SCALE GENOMIC DNA]</scope>
    <source>
        <strain evidence="3">cv. Chinese Spring</strain>
    </source>
</reference>
<dbReference type="InterPro" id="IPR059179">
    <property type="entry name" value="MLKL-like_MCAfunc"/>
</dbReference>
<evidence type="ECO:0000256" key="1">
    <source>
        <dbReference type="SAM" id="MobiDB-lite"/>
    </source>
</evidence>
<dbReference type="Gramene" id="TraesWEE_scaffold_269652_01G000100.1">
    <property type="protein sequence ID" value="TraesWEE_scaffold_269652_01G000100.1"/>
    <property type="gene ID" value="TraesWEE_scaffold_269652_01G000100"/>
</dbReference>
<organism evidence="3">
    <name type="scientific">Triticum aestivum</name>
    <name type="common">Wheat</name>
    <dbReference type="NCBI Taxonomy" id="4565"/>
    <lineage>
        <taxon>Eukaryota</taxon>
        <taxon>Viridiplantae</taxon>
        <taxon>Streptophyta</taxon>
        <taxon>Embryophyta</taxon>
        <taxon>Tracheophyta</taxon>
        <taxon>Spermatophyta</taxon>
        <taxon>Magnoliopsida</taxon>
        <taxon>Liliopsida</taxon>
        <taxon>Poales</taxon>
        <taxon>Poaceae</taxon>
        <taxon>BOP clade</taxon>
        <taxon>Pooideae</taxon>
        <taxon>Triticodae</taxon>
        <taxon>Triticeae</taxon>
        <taxon>Triticinae</taxon>
        <taxon>Triticum</taxon>
    </lineage>
</organism>
<dbReference type="Gramene" id="TraesROB_scaffold_133274_01G000100.1">
    <property type="protein sequence ID" value="TraesROB_scaffold_133274_01G000100.1"/>
    <property type="gene ID" value="TraesROB_scaffold_133274_01G000100"/>
</dbReference>
<dbReference type="EnsemblPlants" id="TraesCS3B02G559500.1">
    <property type="protein sequence ID" value="TraesCS3B02G559500.1"/>
    <property type="gene ID" value="TraesCS3B02G559500"/>
</dbReference>
<dbReference type="InterPro" id="IPR036537">
    <property type="entry name" value="Adaptor_Cbl_N_dom_sf"/>
</dbReference>
<dbReference type="PANTHER" id="PTHR35832:SF9">
    <property type="entry name" value="OS12G0276800 PROTEIN"/>
    <property type="match status" value="1"/>
</dbReference>
<dbReference type="Gramene" id="TraesCS3B03G1392000.1">
    <property type="protein sequence ID" value="TraesCS3B03G1392000.1.CDS"/>
    <property type="gene ID" value="TraesCS3B03G1392000"/>
</dbReference>
<dbReference type="OrthoDB" id="627753at2759"/>
<proteinExistence type="predicted"/>
<feature type="region of interest" description="Disordered" evidence="1">
    <location>
        <begin position="169"/>
        <end position="216"/>
    </location>
</feature>
<name>A0A3B6G1T9_WHEAT</name>
<protein>
    <recommendedName>
        <fullName evidence="2">Mixed lineage kinase domain-containing protein</fullName>
    </recommendedName>
</protein>
<dbReference type="Gramene" id="TraesCAD_scaffold_179830_01G000100.1">
    <property type="protein sequence ID" value="TraesCAD_scaffold_179830_01G000100.1"/>
    <property type="gene ID" value="TraesCAD_scaffold_179830_01G000100"/>
</dbReference>
<evidence type="ECO:0000259" key="2">
    <source>
        <dbReference type="Pfam" id="PF22215"/>
    </source>
</evidence>
<dbReference type="PANTHER" id="PTHR35832">
    <property type="entry name" value="OS12G0248400 PROTEIN-RELATED"/>
    <property type="match status" value="1"/>
</dbReference>
<dbReference type="Pfam" id="PF16627">
    <property type="entry name" value="BRX_assoc"/>
    <property type="match status" value="1"/>
</dbReference>
<dbReference type="Gramene" id="TraesCLE_scaffold_006903_01G000100.1">
    <property type="protein sequence ID" value="TraesCLE_scaffold_006903_01G000100.1"/>
    <property type="gene ID" value="TraesCLE_scaffold_006903_01G000100"/>
</dbReference>
<dbReference type="InterPro" id="IPR054000">
    <property type="entry name" value="MLKL_N"/>
</dbReference>
<evidence type="ECO:0000313" key="3">
    <source>
        <dbReference type="EnsemblPlants" id="TraesCS3B02G559500.1"/>
    </source>
</evidence>
<feature type="compositionally biased region" description="Polar residues" evidence="1">
    <location>
        <begin position="169"/>
        <end position="188"/>
    </location>
</feature>
<sequence length="230" mass="25109">MVDTVGTVTKIVEVALKIKNAADKVKQNEHICKQIKSRVEVLSNTMSQYQNNTELMNSLEVRAALEALDQILGEALKLVTDCQETNVVRLFYNSRHLSQQLIQVEQRISNKNMDAMFAIMAFLLPKPFSFHPPPSQLKGMAETLPGGVAENGKLPRLPGIPLPSDISTIVTESLGSPGSSGVQEQTSDGPDGLLVSDGSSSVRNKTSHPEITNNGCIYHRMQNPTTRLKG</sequence>
<feature type="compositionally biased region" description="Polar residues" evidence="1">
    <location>
        <begin position="197"/>
        <end position="215"/>
    </location>
</feature>
<dbReference type="CDD" id="cd21037">
    <property type="entry name" value="MLKL_NTD"/>
    <property type="match status" value="1"/>
</dbReference>
<dbReference type="Gramene" id="TraesCS3B02G559500.1">
    <property type="protein sequence ID" value="TraesCS3B02G559500.1"/>
    <property type="gene ID" value="TraesCS3B02G559500"/>
</dbReference>
<keyword evidence="4" id="KW-1185">Reference proteome</keyword>
<dbReference type="GO" id="GO:0007166">
    <property type="term" value="P:cell surface receptor signaling pathway"/>
    <property type="evidence" value="ECO:0007669"/>
    <property type="project" value="InterPro"/>
</dbReference>
<evidence type="ECO:0000313" key="4">
    <source>
        <dbReference type="Proteomes" id="UP000019116"/>
    </source>
</evidence>
<feature type="domain" description="Mixed lineage kinase" evidence="2">
    <location>
        <begin position="9"/>
        <end position="110"/>
    </location>
</feature>